<protein>
    <submittedName>
        <fullName evidence="2">AAA family ATPase</fullName>
    </submittedName>
</protein>
<proteinExistence type="predicted"/>
<dbReference type="InterPro" id="IPR050764">
    <property type="entry name" value="CbbQ/NirQ/NorQ/GpvN"/>
</dbReference>
<dbReference type="AlphaFoldDB" id="A0A725B6T5"/>
<sequence>KKYIVHLVQATRTNGSLYLGASPRSSIALMKVAQAWAYMEGRSFVLPDDVKHLLIPVLSHRLILTADARYHGQSSERILEQIKKEVAVPIQQDVESL</sequence>
<evidence type="ECO:0000313" key="2">
    <source>
        <dbReference type="EMBL" id="HAE0521477.1"/>
    </source>
</evidence>
<dbReference type="PANTHER" id="PTHR42759:SF5">
    <property type="entry name" value="METHANOL DEHYDROGENASE REGULATOR"/>
    <property type="match status" value="1"/>
</dbReference>
<feature type="non-terminal residue" evidence="2">
    <location>
        <position position="1"/>
    </location>
</feature>
<dbReference type="Pfam" id="PF17863">
    <property type="entry name" value="AAA_lid_2"/>
    <property type="match status" value="1"/>
</dbReference>
<dbReference type="InterPro" id="IPR041628">
    <property type="entry name" value="ChlI/MoxR_AAA_lid"/>
</dbReference>
<evidence type="ECO:0000259" key="1">
    <source>
        <dbReference type="Pfam" id="PF17863"/>
    </source>
</evidence>
<feature type="domain" description="ChlI/MoxR AAA lid" evidence="1">
    <location>
        <begin position="9"/>
        <end position="82"/>
    </location>
</feature>
<name>A0A725B6T5_SALEP</name>
<accession>A0A725B6T5</accession>
<organism evidence="2">
    <name type="scientific">Salmonella enteritidis PT4 (strain P125109)</name>
    <dbReference type="NCBI Taxonomy" id="550537"/>
    <lineage>
        <taxon>Bacteria</taxon>
        <taxon>Pseudomonadati</taxon>
        <taxon>Pseudomonadota</taxon>
        <taxon>Gammaproteobacteria</taxon>
        <taxon>Enterobacterales</taxon>
        <taxon>Enterobacteriaceae</taxon>
        <taxon>Salmonella</taxon>
    </lineage>
</organism>
<reference evidence="2" key="2">
    <citation type="submission" date="2019-01" db="EMBL/GenBank/DDBJ databases">
        <authorList>
            <consortium name="NCBI Pathogen Detection Project"/>
        </authorList>
    </citation>
    <scope>NUCLEOTIDE SEQUENCE</scope>
    <source>
        <strain evidence="2">P125109</strain>
    </source>
</reference>
<comment type="caution">
    <text evidence="2">The sequence shown here is derived from an EMBL/GenBank/DDBJ whole genome shotgun (WGS) entry which is preliminary data.</text>
</comment>
<gene>
    <name evidence="2" type="ORF">G2720_27175</name>
</gene>
<dbReference type="PANTHER" id="PTHR42759">
    <property type="entry name" value="MOXR FAMILY PROTEIN"/>
    <property type="match status" value="1"/>
</dbReference>
<reference evidence="2" key="1">
    <citation type="journal article" date="2018" name="Genome Biol.">
        <title>SKESA: strategic k-mer extension for scrupulous assemblies.</title>
        <authorList>
            <person name="Souvorov A."/>
            <person name="Agarwala R."/>
            <person name="Lipman D.J."/>
        </authorList>
    </citation>
    <scope>NUCLEOTIDE SEQUENCE</scope>
    <source>
        <strain evidence="2">P125109</strain>
    </source>
</reference>
<dbReference type="Gene3D" id="1.10.8.80">
    <property type="entry name" value="Magnesium chelatase subunit I, C-Terminal domain"/>
    <property type="match status" value="1"/>
</dbReference>
<dbReference type="EMBL" id="DAAQRD010000233">
    <property type="protein sequence ID" value="HAE0521477.1"/>
    <property type="molecule type" value="Genomic_DNA"/>
</dbReference>